<dbReference type="Pfam" id="PF00877">
    <property type="entry name" value="NLPC_P60"/>
    <property type="match status" value="1"/>
</dbReference>
<evidence type="ECO:0000313" key="8">
    <source>
        <dbReference type="Proteomes" id="UP000266677"/>
    </source>
</evidence>
<sequence>MPRPWVRPPPKWQGEKAVIDIDLLVKPLTDLLASFGAGVLPSGGAADSLRATAEAVDQVHAMGRDSINAMSNAWQGEGADAATSKALRVQTSAATISDRGNDMATLVDKAAGEIASGNKDLTAIVESFLQQATSLGPALGTPEGLAVLVGSAIDHLQQGVKVVNRVQGELDTHTSAMSALTPPPTTSLASTLASSVPTQAIGTAASGVQQLVSTASSLVGSGVSAMSGLMQSSTAPVSSRTSSSAPTNPGAATENAGAHADTGTGVKITLPDGSEVTAPNEKAATAVRAALGAVGTPYAWGGTTPGVGLDCSGLTKCSYEEAGLELPRLANQQALGSPVSPGDLAPGDLAVWDGHVAMVIGNGKMVEAGDPVSISSIRTENIGMDFYGFYRPTA</sequence>
<keyword evidence="2" id="KW-0645">Protease</keyword>
<feature type="domain" description="NlpC/P60" evidence="6">
    <location>
        <begin position="280"/>
        <end position="394"/>
    </location>
</feature>
<dbReference type="Gene3D" id="3.90.1720.10">
    <property type="entry name" value="endopeptidase domain like (from Nostoc punctiforme)"/>
    <property type="match status" value="1"/>
</dbReference>
<keyword evidence="4" id="KW-0788">Thiol protease</keyword>
<evidence type="ECO:0000313" key="7">
    <source>
        <dbReference type="EMBL" id="RJO72245.1"/>
    </source>
</evidence>
<accession>A0A3A4K5B4</accession>
<evidence type="ECO:0000259" key="6">
    <source>
        <dbReference type="PROSITE" id="PS51935"/>
    </source>
</evidence>
<dbReference type="Proteomes" id="UP000266677">
    <property type="component" value="Unassembled WGS sequence"/>
</dbReference>
<reference evidence="7 8" key="1">
    <citation type="submission" date="2018-09" db="EMBL/GenBank/DDBJ databases">
        <title>YIM PH21274 draft genome.</title>
        <authorList>
            <person name="Miao C."/>
        </authorList>
    </citation>
    <scope>NUCLEOTIDE SEQUENCE [LARGE SCALE GENOMIC DNA]</scope>
    <source>
        <strain evidence="7 8">YIM PH 21724</strain>
    </source>
</reference>
<dbReference type="GO" id="GO:0006508">
    <property type="term" value="P:proteolysis"/>
    <property type="evidence" value="ECO:0007669"/>
    <property type="project" value="UniProtKB-KW"/>
</dbReference>
<comment type="similarity">
    <text evidence="1">Belongs to the peptidase C40 family.</text>
</comment>
<gene>
    <name evidence="7" type="ORF">D5S18_24115</name>
</gene>
<evidence type="ECO:0000256" key="4">
    <source>
        <dbReference type="ARBA" id="ARBA00022807"/>
    </source>
</evidence>
<dbReference type="OrthoDB" id="9815778at2"/>
<dbReference type="PANTHER" id="PTHR47359:SF3">
    <property type="entry name" value="NLP_P60 DOMAIN-CONTAINING PROTEIN-RELATED"/>
    <property type="match status" value="1"/>
</dbReference>
<dbReference type="InterPro" id="IPR038765">
    <property type="entry name" value="Papain-like_cys_pep_sf"/>
</dbReference>
<keyword evidence="3 7" id="KW-0378">Hydrolase</keyword>
<dbReference type="GO" id="GO:0008234">
    <property type="term" value="F:cysteine-type peptidase activity"/>
    <property type="evidence" value="ECO:0007669"/>
    <property type="project" value="UniProtKB-KW"/>
</dbReference>
<dbReference type="InterPro" id="IPR000064">
    <property type="entry name" value="NLP_P60_dom"/>
</dbReference>
<feature type="compositionally biased region" description="Low complexity" evidence="5">
    <location>
        <begin position="232"/>
        <end position="247"/>
    </location>
</feature>
<dbReference type="EMBL" id="QZFU01000029">
    <property type="protein sequence ID" value="RJO72245.1"/>
    <property type="molecule type" value="Genomic_DNA"/>
</dbReference>
<keyword evidence="8" id="KW-1185">Reference proteome</keyword>
<evidence type="ECO:0000256" key="3">
    <source>
        <dbReference type="ARBA" id="ARBA00022801"/>
    </source>
</evidence>
<name>A0A3A4K5B4_9NOCA</name>
<dbReference type="SUPFAM" id="SSF54001">
    <property type="entry name" value="Cysteine proteinases"/>
    <property type="match status" value="1"/>
</dbReference>
<dbReference type="AlphaFoldDB" id="A0A3A4K5B4"/>
<evidence type="ECO:0000256" key="1">
    <source>
        <dbReference type="ARBA" id="ARBA00007074"/>
    </source>
</evidence>
<organism evidence="7 8">
    <name type="scientific">Nocardia panacis</name>
    <dbReference type="NCBI Taxonomy" id="2340916"/>
    <lineage>
        <taxon>Bacteria</taxon>
        <taxon>Bacillati</taxon>
        <taxon>Actinomycetota</taxon>
        <taxon>Actinomycetes</taxon>
        <taxon>Mycobacteriales</taxon>
        <taxon>Nocardiaceae</taxon>
        <taxon>Nocardia</taxon>
    </lineage>
</organism>
<dbReference type="InterPro" id="IPR036689">
    <property type="entry name" value="ESAT-6-like_sf"/>
</dbReference>
<protein>
    <submittedName>
        <fullName evidence="7">Hydrolase</fullName>
    </submittedName>
</protein>
<proteinExistence type="inferred from homology"/>
<comment type="caution">
    <text evidence="7">The sequence shown here is derived from an EMBL/GenBank/DDBJ whole genome shotgun (WGS) entry which is preliminary data.</text>
</comment>
<evidence type="ECO:0000256" key="2">
    <source>
        <dbReference type="ARBA" id="ARBA00022670"/>
    </source>
</evidence>
<dbReference type="PROSITE" id="PS51935">
    <property type="entry name" value="NLPC_P60"/>
    <property type="match status" value="1"/>
</dbReference>
<evidence type="ECO:0000256" key="5">
    <source>
        <dbReference type="SAM" id="MobiDB-lite"/>
    </source>
</evidence>
<feature type="region of interest" description="Disordered" evidence="5">
    <location>
        <begin position="232"/>
        <end position="277"/>
    </location>
</feature>
<dbReference type="PANTHER" id="PTHR47359">
    <property type="entry name" value="PEPTIDOGLYCAN DL-ENDOPEPTIDASE CWLO"/>
    <property type="match status" value="1"/>
</dbReference>
<dbReference type="InterPro" id="IPR051794">
    <property type="entry name" value="PG_Endopeptidase_C40"/>
</dbReference>
<dbReference type="SUPFAM" id="SSF140453">
    <property type="entry name" value="EsxAB dimer-like"/>
    <property type="match status" value="1"/>
</dbReference>